<dbReference type="InterPro" id="IPR005123">
    <property type="entry name" value="Oxoglu/Fe-dep_dioxygenase_dom"/>
</dbReference>
<dbReference type="Proteomes" id="UP000799767">
    <property type="component" value="Unassembled WGS sequence"/>
</dbReference>
<dbReference type="InterPro" id="IPR027443">
    <property type="entry name" value="IPNS-like_sf"/>
</dbReference>
<dbReference type="SUPFAM" id="SSF51197">
    <property type="entry name" value="Clavaminate synthase-like"/>
    <property type="match status" value="1"/>
</dbReference>
<name>A0A6A6Q2P6_9PEZI</name>
<dbReference type="Pfam" id="PF14226">
    <property type="entry name" value="DIOX_N"/>
    <property type="match status" value="1"/>
</dbReference>
<dbReference type="PROSITE" id="PS51471">
    <property type="entry name" value="FE2OG_OXY"/>
    <property type="match status" value="1"/>
</dbReference>
<proteinExistence type="inferred from homology"/>
<accession>A0A6A6Q2P6</accession>
<dbReference type="GO" id="GO:0016491">
    <property type="term" value="F:oxidoreductase activity"/>
    <property type="evidence" value="ECO:0007669"/>
    <property type="project" value="UniProtKB-KW"/>
</dbReference>
<dbReference type="Pfam" id="PF03171">
    <property type="entry name" value="2OG-FeII_Oxy"/>
    <property type="match status" value="1"/>
</dbReference>
<evidence type="ECO:0000313" key="4">
    <source>
        <dbReference type="EMBL" id="KAF2485933.1"/>
    </source>
</evidence>
<dbReference type="GO" id="GO:0044283">
    <property type="term" value="P:small molecule biosynthetic process"/>
    <property type="evidence" value="ECO:0007669"/>
    <property type="project" value="UniProtKB-ARBA"/>
</dbReference>
<evidence type="ECO:0000256" key="1">
    <source>
        <dbReference type="ARBA" id="ARBA00008056"/>
    </source>
</evidence>
<dbReference type="InterPro" id="IPR026992">
    <property type="entry name" value="DIOX_N"/>
</dbReference>
<dbReference type="GeneID" id="54471663"/>
<evidence type="ECO:0000313" key="5">
    <source>
        <dbReference type="Proteomes" id="UP000799767"/>
    </source>
</evidence>
<evidence type="ECO:0000259" key="3">
    <source>
        <dbReference type="PROSITE" id="PS51471"/>
    </source>
</evidence>
<organism evidence="4 5">
    <name type="scientific">Neohortaea acidophila</name>
    <dbReference type="NCBI Taxonomy" id="245834"/>
    <lineage>
        <taxon>Eukaryota</taxon>
        <taxon>Fungi</taxon>
        <taxon>Dikarya</taxon>
        <taxon>Ascomycota</taxon>
        <taxon>Pezizomycotina</taxon>
        <taxon>Dothideomycetes</taxon>
        <taxon>Dothideomycetidae</taxon>
        <taxon>Mycosphaerellales</taxon>
        <taxon>Teratosphaeriaceae</taxon>
        <taxon>Neohortaea</taxon>
    </lineage>
</organism>
<comment type="similarity">
    <text evidence="1 2">Belongs to the iron/ascorbate-dependent oxidoreductase family.</text>
</comment>
<dbReference type="InterPro" id="IPR050231">
    <property type="entry name" value="Iron_ascorbate_oxido_reductase"/>
</dbReference>
<dbReference type="RefSeq" id="XP_033592502.1">
    <property type="nucleotide sequence ID" value="XM_033730661.1"/>
</dbReference>
<dbReference type="OrthoDB" id="288590at2759"/>
<feature type="domain" description="Fe2OG dioxygenase" evidence="3">
    <location>
        <begin position="176"/>
        <end position="296"/>
    </location>
</feature>
<keyword evidence="5" id="KW-1185">Reference proteome</keyword>
<dbReference type="InterPro" id="IPR044861">
    <property type="entry name" value="IPNS-like_FE2OG_OXY"/>
</dbReference>
<dbReference type="EMBL" id="MU001632">
    <property type="protein sequence ID" value="KAF2485933.1"/>
    <property type="molecule type" value="Genomic_DNA"/>
</dbReference>
<keyword evidence="2" id="KW-0560">Oxidoreductase</keyword>
<dbReference type="GO" id="GO:0046872">
    <property type="term" value="F:metal ion binding"/>
    <property type="evidence" value="ECO:0007669"/>
    <property type="project" value="UniProtKB-KW"/>
</dbReference>
<gene>
    <name evidence="4" type="ORF">BDY17DRAFT_245767</name>
</gene>
<protein>
    <recommendedName>
        <fullName evidence="3">Fe2OG dioxygenase domain-containing protein</fullName>
    </recommendedName>
</protein>
<dbReference type="Gene3D" id="2.60.120.330">
    <property type="entry name" value="B-lactam Antibiotic, Isopenicillin N Synthase, Chain"/>
    <property type="match status" value="1"/>
</dbReference>
<dbReference type="AlphaFoldDB" id="A0A6A6Q2P6"/>
<keyword evidence="2" id="KW-0408">Iron</keyword>
<dbReference type="PANTHER" id="PTHR47990">
    <property type="entry name" value="2-OXOGLUTARATE (2OG) AND FE(II)-DEPENDENT OXYGENASE SUPERFAMILY PROTEIN-RELATED"/>
    <property type="match status" value="1"/>
</dbReference>
<keyword evidence="2" id="KW-0479">Metal-binding</keyword>
<reference evidence="4" key="1">
    <citation type="journal article" date="2020" name="Stud. Mycol.">
        <title>101 Dothideomycetes genomes: a test case for predicting lifestyles and emergence of pathogens.</title>
        <authorList>
            <person name="Haridas S."/>
            <person name="Albert R."/>
            <person name="Binder M."/>
            <person name="Bloem J."/>
            <person name="Labutti K."/>
            <person name="Salamov A."/>
            <person name="Andreopoulos B."/>
            <person name="Baker S."/>
            <person name="Barry K."/>
            <person name="Bills G."/>
            <person name="Bluhm B."/>
            <person name="Cannon C."/>
            <person name="Castanera R."/>
            <person name="Culley D."/>
            <person name="Daum C."/>
            <person name="Ezra D."/>
            <person name="Gonzalez J."/>
            <person name="Henrissat B."/>
            <person name="Kuo A."/>
            <person name="Liang C."/>
            <person name="Lipzen A."/>
            <person name="Lutzoni F."/>
            <person name="Magnuson J."/>
            <person name="Mondo S."/>
            <person name="Nolan M."/>
            <person name="Ohm R."/>
            <person name="Pangilinan J."/>
            <person name="Park H.-J."/>
            <person name="Ramirez L."/>
            <person name="Alfaro M."/>
            <person name="Sun H."/>
            <person name="Tritt A."/>
            <person name="Yoshinaga Y."/>
            <person name="Zwiers L.-H."/>
            <person name="Turgeon B."/>
            <person name="Goodwin S."/>
            <person name="Spatafora J."/>
            <person name="Crous P."/>
            <person name="Grigoriev I."/>
        </authorList>
    </citation>
    <scope>NUCLEOTIDE SEQUENCE</scope>
    <source>
        <strain evidence="4">CBS 113389</strain>
    </source>
</reference>
<sequence length="346" mass="37584">MGSLNPTNTNISLPIINISPTNPSAPAQLLSAASQYGFVFIENTPDIGIPPAQIAHLFELSQTFFAAPTEVKERVSIASNVAGKNHGWLSRGVETLDPGVQVRADVKEAFNIGEPINGKLQQPLPTPLQPHASDIIAFQSACHTFCLTLFRQFARALALPDEEWFTSRHDSTCGQSGTVLRLLYYPCTPEYEADIDIRAGAHSDFGSVTLLFQLPGQTGLEIRTQGGDWAGVPVDPSRQPPPPSITDQPLPILINFGDLLEDWTGGLFKSTVHRVVFPPGGGEQRDRYSIAYFCHPLDEARLEAVPSAVVEEFAARTGKTGSRGGKVLTARDHLMERLASTYTIAR</sequence>
<evidence type="ECO:0000256" key="2">
    <source>
        <dbReference type="RuleBase" id="RU003682"/>
    </source>
</evidence>